<dbReference type="InterPro" id="IPR005225">
    <property type="entry name" value="Small_GTP-bd"/>
</dbReference>
<dbReference type="Gene3D" id="3.40.50.300">
    <property type="entry name" value="P-loop containing nucleotide triphosphate hydrolases"/>
    <property type="match status" value="1"/>
</dbReference>
<dbReference type="GO" id="GO:0003746">
    <property type="term" value="F:translation elongation factor activity"/>
    <property type="evidence" value="ECO:0007669"/>
    <property type="project" value="UniProtKB-KW"/>
</dbReference>
<organism evidence="7 8">
    <name type="scientific">Lignipirellula cremea</name>
    <dbReference type="NCBI Taxonomy" id="2528010"/>
    <lineage>
        <taxon>Bacteria</taxon>
        <taxon>Pseudomonadati</taxon>
        <taxon>Planctomycetota</taxon>
        <taxon>Planctomycetia</taxon>
        <taxon>Pirellulales</taxon>
        <taxon>Pirellulaceae</taxon>
        <taxon>Lignipirellula</taxon>
    </lineage>
</organism>
<dbReference type="Gene3D" id="2.40.30.10">
    <property type="entry name" value="Translation factors"/>
    <property type="match status" value="1"/>
</dbReference>
<dbReference type="InterPro" id="IPR014721">
    <property type="entry name" value="Ribsml_uS5_D2-typ_fold_subgr"/>
</dbReference>
<name>A0A518E343_9BACT</name>
<dbReference type="InterPro" id="IPR005517">
    <property type="entry name" value="Transl_elong_EFG/EF2_IV"/>
</dbReference>
<dbReference type="Pfam" id="PF14492">
    <property type="entry name" value="EFG_III"/>
    <property type="match status" value="1"/>
</dbReference>
<dbReference type="NCBIfam" id="TIGR00231">
    <property type="entry name" value="small_GTP"/>
    <property type="match status" value="1"/>
</dbReference>
<dbReference type="SUPFAM" id="SSF50447">
    <property type="entry name" value="Translation proteins"/>
    <property type="match status" value="1"/>
</dbReference>
<protein>
    <recommendedName>
        <fullName evidence="1">Elongation factor G</fullName>
    </recommendedName>
</protein>
<dbReference type="InterPro" id="IPR035649">
    <property type="entry name" value="EFG_V"/>
</dbReference>
<dbReference type="InterPro" id="IPR009000">
    <property type="entry name" value="Transl_B-barrel_sf"/>
</dbReference>
<keyword evidence="4" id="KW-0342">GTP-binding</keyword>
<dbReference type="SUPFAM" id="SSF52540">
    <property type="entry name" value="P-loop containing nucleoside triphosphate hydrolases"/>
    <property type="match status" value="1"/>
</dbReference>
<dbReference type="GO" id="GO:0032790">
    <property type="term" value="P:ribosome disassembly"/>
    <property type="evidence" value="ECO:0007669"/>
    <property type="project" value="TreeGrafter"/>
</dbReference>
<dbReference type="Proteomes" id="UP000317648">
    <property type="component" value="Chromosome"/>
</dbReference>
<dbReference type="AlphaFoldDB" id="A0A518E343"/>
<dbReference type="OrthoDB" id="9804431at2"/>
<dbReference type="InterPro" id="IPR009022">
    <property type="entry name" value="EFG_III"/>
</dbReference>
<dbReference type="InterPro" id="IPR000795">
    <property type="entry name" value="T_Tr_GTP-bd_dom"/>
</dbReference>
<dbReference type="Gene3D" id="3.30.230.10">
    <property type="match status" value="1"/>
</dbReference>
<dbReference type="InterPro" id="IPR047872">
    <property type="entry name" value="EFG_IV"/>
</dbReference>
<evidence type="ECO:0000259" key="6">
    <source>
        <dbReference type="PROSITE" id="PS51722"/>
    </source>
</evidence>
<dbReference type="RefSeq" id="WP_145057828.1">
    <property type="nucleotide sequence ID" value="NZ_CP036433.1"/>
</dbReference>
<keyword evidence="3 7" id="KW-0251">Elongation factor</keyword>
<comment type="function">
    <text evidence="5">Catalyzes the GTP-dependent ribosomal translocation step during translation elongation. During this step, the ribosome changes from the pre-translocational (PRE) to the post-translocational (POST) state as the newly formed A-site-bound peptidyl-tRNA and P-site-bound deacylated tRNA move to the P and E sites, respectively. Catalyzes the coordinated movement of the two tRNA molecules, the mRNA and conformational changes in the ribosome.</text>
</comment>
<evidence type="ECO:0000256" key="4">
    <source>
        <dbReference type="ARBA" id="ARBA00023134"/>
    </source>
</evidence>
<dbReference type="InterPro" id="IPR000640">
    <property type="entry name" value="EFG_V-like"/>
</dbReference>
<dbReference type="GO" id="GO:0003924">
    <property type="term" value="F:GTPase activity"/>
    <property type="evidence" value="ECO:0007669"/>
    <property type="project" value="InterPro"/>
</dbReference>
<evidence type="ECO:0000256" key="5">
    <source>
        <dbReference type="ARBA" id="ARBA00024731"/>
    </source>
</evidence>
<evidence type="ECO:0000256" key="3">
    <source>
        <dbReference type="ARBA" id="ARBA00022768"/>
    </source>
</evidence>
<dbReference type="PANTHER" id="PTHR43261:SF6">
    <property type="entry name" value="ELONGATION FACTOR G-LIKE PROTEIN"/>
    <property type="match status" value="1"/>
</dbReference>
<dbReference type="InterPro" id="IPR053905">
    <property type="entry name" value="EF-G-like_DII"/>
</dbReference>
<evidence type="ECO:0000256" key="1">
    <source>
        <dbReference type="ARBA" id="ARBA00017872"/>
    </source>
</evidence>
<dbReference type="KEGG" id="lcre:Pla8534_63800"/>
<dbReference type="SUPFAM" id="SSF54980">
    <property type="entry name" value="EF-G C-terminal domain-like"/>
    <property type="match status" value="2"/>
</dbReference>
<keyword evidence="8" id="KW-1185">Reference proteome</keyword>
<dbReference type="SMART" id="SM00889">
    <property type="entry name" value="EFG_IV"/>
    <property type="match status" value="1"/>
</dbReference>
<dbReference type="FunFam" id="3.30.70.240:FF:000001">
    <property type="entry name" value="Elongation factor G"/>
    <property type="match status" value="1"/>
</dbReference>
<dbReference type="PROSITE" id="PS51722">
    <property type="entry name" value="G_TR_2"/>
    <property type="match status" value="1"/>
</dbReference>
<dbReference type="GO" id="GO:0005525">
    <property type="term" value="F:GTP binding"/>
    <property type="evidence" value="ECO:0007669"/>
    <property type="project" value="UniProtKB-KW"/>
</dbReference>
<dbReference type="InterPro" id="IPR035647">
    <property type="entry name" value="EFG_III/V"/>
</dbReference>
<proteinExistence type="predicted"/>
<dbReference type="Gene3D" id="3.30.70.240">
    <property type="match status" value="1"/>
</dbReference>
<dbReference type="InterPro" id="IPR027417">
    <property type="entry name" value="P-loop_NTPase"/>
</dbReference>
<dbReference type="SUPFAM" id="SSF54211">
    <property type="entry name" value="Ribosomal protein S5 domain 2-like"/>
    <property type="match status" value="1"/>
</dbReference>
<dbReference type="InterPro" id="IPR020568">
    <property type="entry name" value="Ribosomal_Su5_D2-typ_SF"/>
</dbReference>
<dbReference type="EMBL" id="CP036433">
    <property type="protein sequence ID" value="QDU98511.1"/>
    <property type="molecule type" value="Genomic_DNA"/>
</dbReference>
<reference evidence="7 8" key="1">
    <citation type="submission" date="2019-02" db="EMBL/GenBank/DDBJ databases">
        <title>Deep-cultivation of Planctomycetes and their phenomic and genomic characterization uncovers novel biology.</title>
        <authorList>
            <person name="Wiegand S."/>
            <person name="Jogler M."/>
            <person name="Boedeker C."/>
            <person name="Pinto D."/>
            <person name="Vollmers J."/>
            <person name="Rivas-Marin E."/>
            <person name="Kohn T."/>
            <person name="Peeters S.H."/>
            <person name="Heuer A."/>
            <person name="Rast P."/>
            <person name="Oberbeckmann S."/>
            <person name="Bunk B."/>
            <person name="Jeske O."/>
            <person name="Meyerdierks A."/>
            <person name="Storesund J.E."/>
            <person name="Kallscheuer N."/>
            <person name="Luecker S."/>
            <person name="Lage O.M."/>
            <person name="Pohl T."/>
            <person name="Merkel B.J."/>
            <person name="Hornburger P."/>
            <person name="Mueller R.-W."/>
            <person name="Bruemmer F."/>
            <person name="Labrenz M."/>
            <person name="Spormann A.M."/>
            <person name="Op den Camp H."/>
            <person name="Overmann J."/>
            <person name="Amann R."/>
            <person name="Jetten M.S.M."/>
            <person name="Mascher T."/>
            <person name="Medema M.H."/>
            <person name="Devos D.P."/>
            <person name="Kaster A.-K."/>
            <person name="Ovreas L."/>
            <person name="Rohde M."/>
            <person name="Galperin M.Y."/>
            <person name="Jogler C."/>
        </authorList>
    </citation>
    <scope>NUCLEOTIDE SEQUENCE [LARGE SCALE GENOMIC DNA]</scope>
    <source>
        <strain evidence="7 8">Pla85_3_4</strain>
    </source>
</reference>
<dbReference type="Gene3D" id="3.30.70.870">
    <property type="entry name" value="Elongation Factor G (Translational Gtpase), domain 3"/>
    <property type="match status" value="1"/>
</dbReference>
<dbReference type="InterPro" id="IPR041095">
    <property type="entry name" value="EFG_II"/>
</dbReference>
<dbReference type="Pfam" id="PF00009">
    <property type="entry name" value="GTP_EFTU"/>
    <property type="match status" value="1"/>
</dbReference>
<keyword evidence="2" id="KW-0547">Nucleotide-binding</keyword>
<sequence>MPKARVEDIRNVAICGHGSSGKTTLSDTILIQEGIATGHHSVDDGSSICDFDPEEKNHKYSIESTLAHFDHKGKRFNWIDTPGRADFVGQTLSALYGVDMAVVVVNAHAGVEVNTRRDFDDAGRLGLGRMILINKMDADNIDFPKLVEDIRDLWGSQCVLLNVPNGHGDDFSAVYSTLNVPDNTAGALMDPAEIHAPLLESIIEVDEEVMERYLEGTPPTEEELSRLIVRSVAEGSLIPIVCAAGKKNIGVEELLDALVLCGLHPFSKPRTAMKDGEEIEIQPDPDGPLIARVFKTRIDPFVQKLSFIRMYSGHLKRDEHIEVSSVRKGLKLGAILEVQTDHTDTIEIAGPGEIIALAKMDDLHTGDVLGDYELPPMDFPTPMVGLAVSPRTRGDETKLSGALHKVVEEDPTFHLDRDNQTKELVVTGMSEMHLKVVQERLARRDKLEVDTKEPKIPLRETIQAACEDSYRHKKQTGGRGQFGEVHIRMMPFPRGTDPEEFCTKSRFPSLKSYHHDEEHNFLWVDSVVGGTIPHNFMPAIEKGFKERLESGVIAGYQVQDVCVEVHFGKFHPVDSSEAAFKTAGRMVFKKAFEKSKPVLLEPIVHLDITVHESHVGDVYSDLSSRGGQVMGADAAGGDLQTVHAEAPLRAMQTYARTLSSMTGGDGSYEMKFSHYQMMPSEVQREIVSKAQMHEEEDED</sequence>
<evidence type="ECO:0000256" key="2">
    <source>
        <dbReference type="ARBA" id="ARBA00022741"/>
    </source>
</evidence>
<keyword evidence="3 7" id="KW-0648">Protein biosynthesis</keyword>
<evidence type="ECO:0000313" key="8">
    <source>
        <dbReference type="Proteomes" id="UP000317648"/>
    </source>
</evidence>
<dbReference type="Pfam" id="PF03764">
    <property type="entry name" value="EFG_IV"/>
    <property type="match status" value="2"/>
</dbReference>
<accession>A0A518E343</accession>
<dbReference type="CDD" id="cd01434">
    <property type="entry name" value="EFG_mtEFG1_IV"/>
    <property type="match status" value="1"/>
</dbReference>
<feature type="domain" description="Tr-type G" evidence="6">
    <location>
        <begin position="7"/>
        <end position="270"/>
    </location>
</feature>
<dbReference type="Pfam" id="PF22042">
    <property type="entry name" value="EF-G_D2"/>
    <property type="match status" value="1"/>
</dbReference>
<dbReference type="NCBIfam" id="NF009381">
    <property type="entry name" value="PRK12740.1-5"/>
    <property type="match status" value="1"/>
</dbReference>
<dbReference type="CDD" id="cd16262">
    <property type="entry name" value="EFG_III"/>
    <property type="match status" value="1"/>
</dbReference>
<dbReference type="Pfam" id="PF00679">
    <property type="entry name" value="EFG_C"/>
    <property type="match status" value="1"/>
</dbReference>
<dbReference type="CDD" id="cd03713">
    <property type="entry name" value="EFG_mtEFG_C"/>
    <property type="match status" value="1"/>
</dbReference>
<dbReference type="SMART" id="SM00838">
    <property type="entry name" value="EFG_C"/>
    <property type="match status" value="1"/>
</dbReference>
<evidence type="ECO:0000313" key="7">
    <source>
        <dbReference type="EMBL" id="QDU98511.1"/>
    </source>
</evidence>
<dbReference type="PRINTS" id="PR00315">
    <property type="entry name" value="ELONGATNFCT"/>
</dbReference>
<dbReference type="PANTHER" id="PTHR43261">
    <property type="entry name" value="TRANSLATION ELONGATION FACTOR G-RELATED"/>
    <property type="match status" value="1"/>
</dbReference>
<gene>
    <name evidence="7" type="primary">fusA_2</name>
    <name evidence="7" type="ORF">Pla8534_63800</name>
</gene>